<keyword evidence="3" id="KW-0804">Transcription</keyword>
<dbReference type="Proteomes" id="UP001500074">
    <property type="component" value="Unassembled WGS sequence"/>
</dbReference>
<keyword evidence="1" id="KW-0805">Transcription regulation</keyword>
<sequence>MRIFKNAWFERFARKQRIDDDALCEAIQRAEQGLIDADLGSGVIKQRVARPGQGKSGGYRTIILYRQESRALFVFGFAKSQQSNISDEEKAAFKQAAQHILSLSDEHLNAMIDKGQFSEVMAMAKQYRSDALAAIHETMEALHEVGAIDKQTMRDFDKTCLTPVKTLSPEEIRALREREHLSQPVFARYLNVSKNLVSDWERGVKRPGGPALRLLTLIERNGIQAVA</sequence>
<evidence type="ECO:0000313" key="5">
    <source>
        <dbReference type="EMBL" id="GAA5178668.1"/>
    </source>
</evidence>
<gene>
    <name evidence="5" type="ORF">GCM10023342_29630</name>
</gene>
<dbReference type="Pfam" id="PF01381">
    <property type="entry name" value="HTH_3"/>
    <property type="match status" value="1"/>
</dbReference>
<dbReference type="RefSeq" id="WP_231664054.1">
    <property type="nucleotide sequence ID" value="NZ_BAABKI010000029.1"/>
</dbReference>
<dbReference type="InterPro" id="IPR009387">
    <property type="entry name" value="HigB-2"/>
</dbReference>
<evidence type="ECO:0000256" key="1">
    <source>
        <dbReference type="ARBA" id="ARBA00023015"/>
    </source>
</evidence>
<dbReference type="InterPro" id="IPR052359">
    <property type="entry name" value="HTH-type_reg/antitoxin"/>
</dbReference>
<organism evidence="5 6">
    <name type="scientific">Modicisalibacter zincidurans</name>
    <dbReference type="NCBI Taxonomy" id="1178777"/>
    <lineage>
        <taxon>Bacteria</taxon>
        <taxon>Pseudomonadati</taxon>
        <taxon>Pseudomonadota</taxon>
        <taxon>Gammaproteobacteria</taxon>
        <taxon>Oceanospirillales</taxon>
        <taxon>Halomonadaceae</taxon>
        <taxon>Modicisalibacter</taxon>
    </lineage>
</organism>
<evidence type="ECO:0000256" key="3">
    <source>
        <dbReference type="ARBA" id="ARBA00023163"/>
    </source>
</evidence>
<dbReference type="Gene3D" id="1.10.260.40">
    <property type="entry name" value="lambda repressor-like DNA-binding domains"/>
    <property type="match status" value="1"/>
</dbReference>
<evidence type="ECO:0000259" key="4">
    <source>
        <dbReference type="PROSITE" id="PS50943"/>
    </source>
</evidence>
<protein>
    <recommendedName>
        <fullName evidence="4">HTH cro/C1-type domain-containing protein</fullName>
    </recommendedName>
</protein>
<reference evidence="6" key="1">
    <citation type="journal article" date="2019" name="Int. J. Syst. Evol. Microbiol.">
        <title>The Global Catalogue of Microorganisms (GCM) 10K type strain sequencing project: providing services to taxonomists for standard genome sequencing and annotation.</title>
        <authorList>
            <consortium name="The Broad Institute Genomics Platform"/>
            <consortium name="The Broad Institute Genome Sequencing Center for Infectious Disease"/>
            <person name="Wu L."/>
            <person name="Ma J."/>
        </authorList>
    </citation>
    <scope>NUCLEOTIDE SEQUENCE [LARGE SCALE GENOMIC DNA]</scope>
    <source>
        <strain evidence="6">JCM 18472</strain>
    </source>
</reference>
<dbReference type="SUPFAM" id="SSF47413">
    <property type="entry name" value="lambda repressor-like DNA-binding domains"/>
    <property type="match status" value="1"/>
</dbReference>
<dbReference type="PANTHER" id="PTHR36511:SF3">
    <property type="entry name" value="ANTITOXIN HIGA-2"/>
    <property type="match status" value="1"/>
</dbReference>
<proteinExistence type="predicted"/>
<dbReference type="InterPro" id="IPR010982">
    <property type="entry name" value="Lambda_DNA-bd_dom_sf"/>
</dbReference>
<dbReference type="InterPro" id="IPR001387">
    <property type="entry name" value="Cro/C1-type_HTH"/>
</dbReference>
<keyword evidence="2" id="KW-0238">DNA-binding</keyword>
<feature type="domain" description="HTH cro/C1-type" evidence="4">
    <location>
        <begin position="172"/>
        <end position="207"/>
    </location>
</feature>
<accession>A0ABP9RKL0</accession>
<dbReference type="Pfam" id="PF06296">
    <property type="entry name" value="RelE"/>
    <property type="match status" value="1"/>
</dbReference>
<keyword evidence="6" id="KW-1185">Reference proteome</keyword>
<name>A0ABP9RKL0_9GAMM</name>
<evidence type="ECO:0000313" key="6">
    <source>
        <dbReference type="Proteomes" id="UP001500074"/>
    </source>
</evidence>
<dbReference type="PROSITE" id="PS50943">
    <property type="entry name" value="HTH_CROC1"/>
    <property type="match status" value="1"/>
</dbReference>
<dbReference type="PANTHER" id="PTHR36511">
    <property type="entry name" value="MERR FAMILY BACTERIAL REGULATORY PROTEIN"/>
    <property type="match status" value="1"/>
</dbReference>
<comment type="caution">
    <text evidence="5">The sequence shown here is derived from an EMBL/GenBank/DDBJ whole genome shotgun (WGS) entry which is preliminary data.</text>
</comment>
<evidence type="ECO:0000256" key="2">
    <source>
        <dbReference type="ARBA" id="ARBA00023125"/>
    </source>
</evidence>
<dbReference type="EMBL" id="BAABKI010000029">
    <property type="protein sequence ID" value="GAA5178668.1"/>
    <property type="molecule type" value="Genomic_DNA"/>
</dbReference>
<dbReference type="CDD" id="cd00093">
    <property type="entry name" value="HTH_XRE"/>
    <property type="match status" value="1"/>
</dbReference>